<dbReference type="AlphaFoldDB" id="A0AAV4T5S2"/>
<organism evidence="1 2">
    <name type="scientific">Caerostris extrusa</name>
    <name type="common">Bark spider</name>
    <name type="synonym">Caerostris bankana</name>
    <dbReference type="NCBI Taxonomy" id="172846"/>
    <lineage>
        <taxon>Eukaryota</taxon>
        <taxon>Metazoa</taxon>
        <taxon>Ecdysozoa</taxon>
        <taxon>Arthropoda</taxon>
        <taxon>Chelicerata</taxon>
        <taxon>Arachnida</taxon>
        <taxon>Araneae</taxon>
        <taxon>Araneomorphae</taxon>
        <taxon>Entelegynae</taxon>
        <taxon>Araneoidea</taxon>
        <taxon>Araneidae</taxon>
        <taxon>Caerostris</taxon>
    </lineage>
</organism>
<name>A0AAV4T5S2_CAEEX</name>
<proteinExistence type="predicted"/>
<dbReference type="Proteomes" id="UP001054945">
    <property type="component" value="Unassembled WGS sequence"/>
</dbReference>
<protein>
    <submittedName>
        <fullName evidence="1">Uncharacterized protein</fullName>
    </submittedName>
</protein>
<sequence length="82" mass="9402">MESCLLCPCTMRNMQNNFSCNIFKTTSVLTATRERLAFVATGRHVFIDPWWQRRRTPTHNNASKAKTHTTAAIYKAVALRKS</sequence>
<dbReference type="EMBL" id="BPLR01010716">
    <property type="protein sequence ID" value="GIY41470.1"/>
    <property type="molecule type" value="Genomic_DNA"/>
</dbReference>
<reference evidence="1 2" key="1">
    <citation type="submission" date="2021-06" db="EMBL/GenBank/DDBJ databases">
        <title>Caerostris extrusa draft genome.</title>
        <authorList>
            <person name="Kono N."/>
            <person name="Arakawa K."/>
        </authorList>
    </citation>
    <scope>NUCLEOTIDE SEQUENCE [LARGE SCALE GENOMIC DNA]</scope>
</reference>
<comment type="caution">
    <text evidence="1">The sequence shown here is derived from an EMBL/GenBank/DDBJ whole genome shotgun (WGS) entry which is preliminary data.</text>
</comment>
<accession>A0AAV4T5S2</accession>
<evidence type="ECO:0000313" key="2">
    <source>
        <dbReference type="Proteomes" id="UP001054945"/>
    </source>
</evidence>
<evidence type="ECO:0000313" key="1">
    <source>
        <dbReference type="EMBL" id="GIY41470.1"/>
    </source>
</evidence>
<gene>
    <name evidence="1" type="ORF">CEXT_74691</name>
</gene>
<keyword evidence="2" id="KW-1185">Reference proteome</keyword>